<organism evidence="1 2">
    <name type="scientific">Candidatus Muproteobacteria bacterium RBG_16_64_11</name>
    <dbReference type="NCBI Taxonomy" id="1817758"/>
    <lineage>
        <taxon>Bacteria</taxon>
        <taxon>Pseudomonadati</taxon>
        <taxon>Pseudomonadota</taxon>
        <taxon>Candidatus Muproteobacteria</taxon>
    </lineage>
</organism>
<evidence type="ECO:0000313" key="1">
    <source>
        <dbReference type="EMBL" id="OGI42693.1"/>
    </source>
</evidence>
<proteinExistence type="predicted"/>
<name>A0A1F6TC39_9PROT</name>
<dbReference type="STRING" id="1817758.A2150_03680"/>
<sequence length="147" mass="16760">MTETTPDFLEAYRGRFVSLLKWADLDAFWQVLRRDAGAGWYLYALGENPPAQPAAAPQVAKFIDEIDALLRHDHREDYCAIVYTDSKTEPRFVKIYDPHRLGSSCGASGEPPLPGWIMCRIPPTALAPGWPVAENRRRWWRELCNSV</sequence>
<protein>
    <submittedName>
        <fullName evidence="1">Uncharacterized protein</fullName>
    </submittedName>
</protein>
<dbReference type="Proteomes" id="UP000177925">
    <property type="component" value="Unassembled WGS sequence"/>
</dbReference>
<gene>
    <name evidence="1" type="ORF">A2150_03680</name>
</gene>
<dbReference type="AlphaFoldDB" id="A0A1F6TC39"/>
<evidence type="ECO:0000313" key="2">
    <source>
        <dbReference type="Proteomes" id="UP000177925"/>
    </source>
</evidence>
<dbReference type="EMBL" id="MFSS01000082">
    <property type="protein sequence ID" value="OGI42693.1"/>
    <property type="molecule type" value="Genomic_DNA"/>
</dbReference>
<comment type="caution">
    <text evidence="1">The sequence shown here is derived from an EMBL/GenBank/DDBJ whole genome shotgun (WGS) entry which is preliminary data.</text>
</comment>
<reference evidence="1 2" key="1">
    <citation type="journal article" date="2016" name="Nat. Commun.">
        <title>Thousands of microbial genomes shed light on interconnected biogeochemical processes in an aquifer system.</title>
        <authorList>
            <person name="Anantharaman K."/>
            <person name="Brown C.T."/>
            <person name="Hug L.A."/>
            <person name="Sharon I."/>
            <person name="Castelle C.J."/>
            <person name="Probst A.J."/>
            <person name="Thomas B.C."/>
            <person name="Singh A."/>
            <person name="Wilkins M.J."/>
            <person name="Karaoz U."/>
            <person name="Brodie E.L."/>
            <person name="Williams K.H."/>
            <person name="Hubbard S.S."/>
            <person name="Banfield J.F."/>
        </authorList>
    </citation>
    <scope>NUCLEOTIDE SEQUENCE [LARGE SCALE GENOMIC DNA]</scope>
</reference>
<accession>A0A1F6TC39</accession>